<dbReference type="InterPro" id="IPR012677">
    <property type="entry name" value="Nucleotide-bd_a/b_plait_sf"/>
</dbReference>
<accession>A0A146MFF8</accession>
<protein>
    <submittedName>
        <fullName evidence="2">Growth inhibition and differentiation-related protein 88</fullName>
    </submittedName>
</protein>
<dbReference type="AlphaFoldDB" id="A0A146MFF8"/>
<feature type="compositionally biased region" description="Polar residues" evidence="1">
    <location>
        <begin position="85"/>
        <end position="104"/>
    </location>
</feature>
<reference evidence="2" key="1">
    <citation type="journal article" date="2016" name="Gigascience">
        <title>De novo construction of an expanded transcriptome assembly for the western tarnished plant bug, Lygus hesperus.</title>
        <authorList>
            <person name="Tassone E.E."/>
            <person name="Geib S.M."/>
            <person name="Hall B."/>
            <person name="Fabrick J.A."/>
            <person name="Brent C.S."/>
            <person name="Hull J.J."/>
        </authorList>
    </citation>
    <scope>NUCLEOTIDE SEQUENCE</scope>
</reference>
<feature type="compositionally biased region" description="Basic residues" evidence="1">
    <location>
        <begin position="65"/>
        <end position="77"/>
    </location>
</feature>
<evidence type="ECO:0000256" key="1">
    <source>
        <dbReference type="SAM" id="MobiDB-lite"/>
    </source>
</evidence>
<sequence length="558" mass="61971">MDEKSAKPKRMGNHYIPPPARKQGFETNEGTRHKERPMKTSENRGVKLCNDSSLLFKETNDKVKEKSRRSRRSKRIAKKADVENAVQSGNQVVEPKSSSATSGLTDRIINCQSDQGIDSSVLVERPSARVVLPLVDLENMKLRHPVELTATDGSGEGDGENELLKHHCSDQDIVNVPQIVENQLETMKMFPPSDRGNTVEVENECEPLNGVKVDSSRHDTIEEIPEKVENPLSSLEPLQSNDLVTDRLGEESQKTTLKCVAVSEDFNSHEPAFSITEEDSSNLCSELCDSIRTSSQESIEICDVVSSYDTNNYSSSPTEIECSKLGDSSASPGSTKWTETSQHYHLRSVEDGDWESIYDDRGECLLPSVGSVNPYSPEVVKKDVQMKALDKKEGDDDDQPHETSSIIEIYGFSEDLKTNDILNAFGNWNQRGFNLKWVDNTHALGIFPTPALAEEVLSSNIPIVKIRPISQGTTLSQERAKTLVLPSSLRPKTCTALARRLVSGALGLRVNVTPEERAAERELLREAREKKKLALKQRDAAWEGNFSSLECSEEKASN</sequence>
<feature type="region of interest" description="Disordered" evidence="1">
    <location>
        <begin position="60"/>
        <end position="104"/>
    </location>
</feature>
<dbReference type="PANTHER" id="PTHR21678">
    <property type="entry name" value="GROWTH INHIBITION AND DIFFERENTIATION RELATED PROTEIN 88"/>
    <property type="match status" value="1"/>
</dbReference>
<gene>
    <name evidence="2" type="primary">Gidrp88_0</name>
    <name evidence="2" type="ORF">g.43179</name>
</gene>
<organism evidence="2">
    <name type="scientific">Lygus hesperus</name>
    <name type="common">Western plant bug</name>
    <dbReference type="NCBI Taxonomy" id="30085"/>
    <lineage>
        <taxon>Eukaryota</taxon>
        <taxon>Metazoa</taxon>
        <taxon>Ecdysozoa</taxon>
        <taxon>Arthropoda</taxon>
        <taxon>Hexapoda</taxon>
        <taxon>Insecta</taxon>
        <taxon>Pterygota</taxon>
        <taxon>Neoptera</taxon>
        <taxon>Paraneoptera</taxon>
        <taxon>Hemiptera</taxon>
        <taxon>Heteroptera</taxon>
        <taxon>Panheteroptera</taxon>
        <taxon>Cimicomorpha</taxon>
        <taxon>Miridae</taxon>
        <taxon>Mirini</taxon>
        <taxon>Lygus</taxon>
    </lineage>
</organism>
<dbReference type="InterPro" id="IPR039884">
    <property type="entry name" value="R3HC1/R3HCL"/>
</dbReference>
<evidence type="ECO:0000313" key="2">
    <source>
        <dbReference type="EMBL" id="JAQ18464.1"/>
    </source>
</evidence>
<proteinExistence type="predicted"/>
<name>A0A146MFF8_LYGHE</name>
<feature type="region of interest" description="Disordered" evidence="1">
    <location>
        <begin position="1"/>
        <end position="44"/>
    </location>
</feature>
<dbReference type="Gene3D" id="3.30.70.330">
    <property type="match status" value="1"/>
</dbReference>
<dbReference type="EMBL" id="GDHC01000165">
    <property type="protein sequence ID" value="JAQ18464.1"/>
    <property type="molecule type" value="Transcribed_RNA"/>
</dbReference>
<feature type="compositionally biased region" description="Basic and acidic residues" evidence="1">
    <location>
        <begin position="29"/>
        <end position="44"/>
    </location>
</feature>
<dbReference type="PANTHER" id="PTHR21678:SF0">
    <property type="entry name" value="C3H1-TYPE DOMAIN-CONTAINING PROTEIN"/>
    <property type="match status" value="1"/>
</dbReference>